<dbReference type="Proteomes" id="UP001160148">
    <property type="component" value="Unassembled WGS sequence"/>
</dbReference>
<evidence type="ECO:0000259" key="1">
    <source>
        <dbReference type="SMART" id="SM01126"/>
    </source>
</evidence>
<accession>A0AAV0WRW5</accession>
<dbReference type="EMBL" id="CARXXK010000002">
    <property type="protein sequence ID" value="CAI6358292.1"/>
    <property type="molecule type" value="Genomic_DNA"/>
</dbReference>
<sequence>MIIHHEKIGGVGKTVEIDESKFGKRKYHRGHAVEGQWIFGGIQRDNGACFLIPVEKWDKETLLAIIKQWVLPGTQIISDCWKSYDCLNDEGFIHFKVNHSVNFKDPNTGAHTNTVEGMWRHAKALLSQYSRKKHFYGGYMAEFMFLKKCRILNLDPIIEFFRLAGNLYDPNKYNNDGLDVSEDDDTDII</sequence>
<dbReference type="NCBIfam" id="NF033547">
    <property type="entry name" value="transpos_IS1595"/>
    <property type="match status" value="1"/>
</dbReference>
<evidence type="ECO:0000313" key="3">
    <source>
        <dbReference type="Proteomes" id="UP001160148"/>
    </source>
</evidence>
<dbReference type="SMART" id="SM01126">
    <property type="entry name" value="DDE_Tnp_IS1595"/>
    <property type="match status" value="1"/>
</dbReference>
<dbReference type="PANTHER" id="PTHR47163:SF2">
    <property type="entry name" value="SI:DKEY-17M8.2"/>
    <property type="match status" value="1"/>
</dbReference>
<organism evidence="2 3">
    <name type="scientific">Macrosiphum euphorbiae</name>
    <name type="common">potato aphid</name>
    <dbReference type="NCBI Taxonomy" id="13131"/>
    <lineage>
        <taxon>Eukaryota</taxon>
        <taxon>Metazoa</taxon>
        <taxon>Ecdysozoa</taxon>
        <taxon>Arthropoda</taxon>
        <taxon>Hexapoda</taxon>
        <taxon>Insecta</taxon>
        <taxon>Pterygota</taxon>
        <taxon>Neoptera</taxon>
        <taxon>Paraneoptera</taxon>
        <taxon>Hemiptera</taxon>
        <taxon>Sternorrhyncha</taxon>
        <taxon>Aphidomorpha</taxon>
        <taxon>Aphidoidea</taxon>
        <taxon>Aphididae</taxon>
        <taxon>Macrosiphini</taxon>
        <taxon>Macrosiphum</taxon>
    </lineage>
</organism>
<evidence type="ECO:0000313" key="2">
    <source>
        <dbReference type="EMBL" id="CAI6358292.1"/>
    </source>
</evidence>
<dbReference type="InterPro" id="IPR024445">
    <property type="entry name" value="Tnp_ISXO2-like"/>
</dbReference>
<dbReference type="Pfam" id="PF12762">
    <property type="entry name" value="DDE_Tnp_IS1595"/>
    <property type="match status" value="1"/>
</dbReference>
<gene>
    <name evidence="2" type="ORF">MEUPH1_LOCUS13823</name>
</gene>
<proteinExistence type="predicted"/>
<name>A0AAV0WRW5_9HEMI</name>
<feature type="domain" description="ISXO2-like transposase" evidence="1">
    <location>
        <begin position="7"/>
        <end position="148"/>
    </location>
</feature>
<dbReference type="AlphaFoldDB" id="A0AAV0WRW5"/>
<reference evidence="2 3" key="1">
    <citation type="submission" date="2023-01" db="EMBL/GenBank/DDBJ databases">
        <authorList>
            <person name="Whitehead M."/>
        </authorList>
    </citation>
    <scope>NUCLEOTIDE SEQUENCE [LARGE SCALE GENOMIC DNA]</scope>
</reference>
<dbReference type="InterPro" id="IPR053164">
    <property type="entry name" value="IS1016-like_transposase"/>
</dbReference>
<protein>
    <recommendedName>
        <fullName evidence="1">ISXO2-like transposase domain-containing protein</fullName>
    </recommendedName>
</protein>
<dbReference type="PANTHER" id="PTHR47163">
    <property type="entry name" value="DDE_TNP_IS1595 DOMAIN-CONTAINING PROTEIN"/>
    <property type="match status" value="1"/>
</dbReference>
<comment type="caution">
    <text evidence="2">The sequence shown here is derived from an EMBL/GenBank/DDBJ whole genome shotgun (WGS) entry which is preliminary data.</text>
</comment>
<keyword evidence="3" id="KW-1185">Reference proteome</keyword>